<organism evidence="2 3">
    <name type="scientific">Mycena alexandri</name>
    <dbReference type="NCBI Taxonomy" id="1745969"/>
    <lineage>
        <taxon>Eukaryota</taxon>
        <taxon>Fungi</taxon>
        <taxon>Dikarya</taxon>
        <taxon>Basidiomycota</taxon>
        <taxon>Agaricomycotina</taxon>
        <taxon>Agaricomycetes</taxon>
        <taxon>Agaricomycetidae</taxon>
        <taxon>Agaricales</taxon>
        <taxon>Marasmiineae</taxon>
        <taxon>Mycenaceae</taxon>
        <taxon>Mycena</taxon>
    </lineage>
</organism>
<protein>
    <submittedName>
        <fullName evidence="2">Uncharacterized protein</fullName>
    </submittedName>
</protein>
<evidence type="ECO:0000313" key="2">
    <source>
        <dbReference type="EMBL" id="KAJ7024508.1"/>
    </source>
</evidence>
<dbReference type="AlphaFoldDB" id="A0AAD6SB60"/>
<name>A0AAD6SB60_9AGAR</name>
<gene>
    <name evidence="2" type="ORF">C8F04DRAFT_1270206</name>
</gene>
<evidence type="ECO:0000313" key="3">
    <source>
        <dbReference type="Proteomes" id="UP001218188"/>
    </source>
</evidence>
<feature type="region of interest" description="Disordered" evidence="1">
    <location>
        <begin position="23"/>
        <end position="47"/>
    </location>
</feature>
<sequence>MPEEYAEASSWLFPPLLPGLSATAGPPGAQLQPPFPPPLAPLPAALQRPWQPGPPHLSLIQGPYCRYPTTLSPLVSFVDAYGPPFPPPLAPLPAALQRPRQPGPPHLYLIQGPYCRYPTTLSPLVPFVDAYGPPFPPPSRTHYVQDAPTYSCYEHYSTATHPSRYPWPARCSATPCHSRPRSRAFPPPSRTLYVPDALTYSCYKHYSTATHPSRYRWPARCSATPRHSRPLLPRLAAALQSPYVQDALTYSCYATCPPFLEPITAIFFTCMLPMVFYSFL</sequence>
<keyword evidence="3" id="KW-1185">Reference proteome</keyword>
<proteinExistence type="predicted"/>
<accession>A0AAD6SB60</accession>
<evidence type="ECO:0000256" key="1">
    <source>
        <dbReference type="SAM" id="MobiDB-lite"/>
    </source>
</evidence>
<dbReference type="Proteomes" id="UP001218188">
    <property type="component" value="Unassembled WGS sequence"/>
</dbReference>
<comment type="caution">
    <text evidence="2">The sequence shown here is derived from an EMBL/GenBank/DDBJ whole genome shotgun (WGS) entry which is preliminary data.</text>
</comment>
<dbReference type="EMBL" id="JARJCM010000168">
    <property type="protein sequence ID" value="KAJ7024508.1"/>
    <property type="molecule type" value="Genomic_DNA"/>
</dbReference>
<reference evidence="2" key="1">
    <citation type="submission" date="2023-03" db="EMBL/GenBank/DDBJ databases">
        <title>Massive genome expansion in bonnet fungi (Mycena s.s.) driven by repeated elements and novel gene families across ecological guilds.</title>
        <authorList>
            <consortium name="Lawrence Berkeley National Laboratory"/>
            <person name="Harder C.B."/>
            <person name="Miyauchi S."/>
            <person name="Viragh M."/>
            <person name="Kuo A."/>
            <person name="Thoen E."/>
            <person name="Andreopoulos B."/>
            <person name="Lu D."/>
            <person name="Skrede I."/>
            <person name="Drula E."/>
            <person name="Henrissat B."/>
            <person name="Morin E."/>
            <person name="Kohler A."/>
            <person name="Barry K."/>
            <person name="LaButti K."/>
            <person name="Morin E."/>
            <person name="Salamov A."/>
            <person name="Lipzen A."/>
            <person name="Mereny Z."/>
            <person name="Hegedus B."/>
            <person name="Baldrian P."/>
            <person name="Stursova M."/>
            <person name="Weitz H."/>
            <person name="Taylor A."/>
            <person name="Grigoriev I.V."/>
            <person name="Nagy L.G."/>
            <person name="Martin F."/>
            <person name="Kauserud H."/>
        </authorList>
    </citation>
    <scope>NUCLEOTIDE SEQUENCE</scope>
    <source>
        <strain evidence="2">CBHHK200</strain>
    </source>
</reference>